<feature type="region of interest" description="Disordered" evidence="1">
    <location>
        <begin position="528"/>
        <end position="822"/>
    </location>
</feature>
<feature type="compositionally biased region" description="Low complexity" evidence="1">
    <location>
        <begin position="683"/>
        <end position="707"/>
    </location>
</feature>
<proteinExistence type="predicted"/>
<evidence type="ECO:0000313" key="2">
    <source>
        <dbReference type="EMBL" id="ACO65261.1"/>
    </source>
</evidence>
<feature type="compositionally biased region" description="Basic and acidic residues" evidence="1">
    <location>
        <begin position="393"/>
        <end position="408"/>
    </location>
</feature>
<reference evidence="2 3" key="1">
    <citation type="journal article" date="2009" name="Science">
        <title>Green evolution and dynamic adaptations revealed by genomes of the marine picoeukaryotes Micromonas.</title>
        <authorList>
            <person name="Worden A.Z."/>
            <person name="Lee J.H."/>
            <person name="Mock T."/>
            <person name="Rouze P."/>
            <person name="Simmons M.P."/>
            <person name="Aerts A.L."/>
            <person name="Allen A.E."/>
            <person name="Cuvelier M.L."/>
            <person name="Derelle E."/>
            <person name="Everett M.V."/>
            <person name="Foulon E."/>
            <person name="Grimwood J."/>
            <person name="Gundlach H."/>
            <person name="Henrissat B."/>
            <person name="Napoli C."/>
            <person name="McDonald S.M."/>
            <person name="Parker M.S."/>
            <person name="Rombauts S."/>
            <person name="Salamov A."/>
            <person name="Von Dassow P."/>
            <person name="Badger J.H."/>
            <person name="Coutinho P.M."/>
            <person name="Demir E."/>
            <person name="Dubchak I."/>
            <person name="Gentemann C."/>
            <person name="Eikrem W."/>
            <person name="Gready J.E."/>
            <person name="John U."/>
            <person name="Lanier W."/>
            <person name="Lindquist E.A."/>
            <person name="Lucas S."/>
            <person name="Mayer K.F."/>
            <person name="Moreau H."/>
            <person name="Not F."/>
            <person name="Otillar R."/>
            <person name="Panaud O."/>
            <person name="Pangilinan J."/>
            <person name="Paulsen I."/>
            <person name="Piegu B."/>
            <person name="Poliakov A."/>
            <person name="Robbens S."/>
            <person name="Schmutz J."/>
            <person name="Toulza E."/>
            <person name="Wyss T."/>
            <person name="Zelensky A."/>
            <person name="Zhou K."/>
            <person name="Armbrust E.V."/>
            <person name="Bhattacharya D."/>
            <person name="Goodenough U.W."/>
            <person name="Van de Peer Y."/>
            <person name="Grigoriev I.V."/>
        </authorList>
    </citation>
    <scope>NUCLEOTIDE SEQUENCE [LARGE SCALE GENOMIC DNA]</scope>
    <source>
        <strain evidence="3">RCC299 / NOUM17</strain>
    </source>
</reference>
<dbReference type="GeneID" id="8244952"/>
<dbReference type="OrthoDB" id="10678829at2759"/>
<feature type="compositionally biased region" description="Basic and acidic residues" evidence="1">
    <location>
        <begin position="474"/>
        <end position="485"/>
    </location>
</feature>
<dbReference type="EMBL" id="CP001328">
    <property type="protein sequence ID" value="ACO65261.1"/>
    <property type="molecule type" value="Genomic_DNA"/>
</dbReference>
<dbReference type="RefSeq" id="XP_002504003.1">
    <property type="nucleotide sequence ID" value="XM_002503957.1"/>
</dbReference>
<feature type="region of interest" description="Disordered" evidence="1">
    <location>
        <begin position="39"/>
        <end position="161"/>
    </location>
</feature>
<feature type="compositionally biased region" description="Basic and acidic residues" evidence="1">
    <location>
        <begin position="850"/>
        <end position="866"/>
    </location>
</feature>
<dbReference type="OMA" id="PEREVYG"/>
<gene>
    <name evidence="2" type="ORF">MICPUN_60193</name>
</gene>
<feature type="compositionally biased region" description="Low complexity" evidence="1">
    <location>
        <begin position="528"/>
        <end position="571"/>
    </location>
</feature>
<feature type="compositionally biased region" description="Low complexity" evidence="1">
    <location>
        <begin position="415"/>
        <end position="430"/>
    </location>
</feature>
<protein>
    <submittedName>
        <fullName evidence="2">Uncharacterized protein</fullName>
    </submittedName>
</protein>
<name>C1EAT9_MICCC</name>
<feature type="compositionally biased region" description="Basic and acidic residues" evidence="1">
    <location>
        <begin position="754"/>
        <end position="767"/>
    </location>
</feature>
<feature type="compositionally biased region" description="Basic and acidic residues" evidence="1">
    <location>
        <begin position="201"/>
        <end position="212"/>
    </location>
</feature>
<evidence type="ECO:0000256" key="1">
    <source>
        <dbReference type="SAM" id="MobiDB-lite"/>
    </source>
</evidence>
<organism evidence="2 3">
    <name type="scientific">Micromonas commoda (strain RCC299 / NOUM17 / CCMP2709)</name>
    <name type="common">Picoplanktonic green alga</name>
    <dbReference type="NCBI Taxonomy" id="296587"/>
    <lineage>
        <taxon>Eukaryota</taxon>
        <taxon>Viridiplantae</taxon>
        <taxon>Chlorophyta</taxon>
        <taxon>Mamiellophyceae</taxon>
        <taxon>Mamiellales</taxon>
        <taxon>Mamiellaceae</taxon>
        <taxon>Micromonas</taxon>
    </lineage>
</organism>
<feature type="compositionally biased region" description="Acidic residues" evidence="1">
    <location>
        <begin position="178"/>
        <end position="187"/>
    </location>
</feature>
<feature type="compositionally biased region" description="Acidic residues" evidence="1">
    <location>
        <begin position="336"/>
        <end position="355"/>
    </location>
</feature>
<dbReference type="AlphaFoldDB" id="C1EAT9"/>
<feature type="region of interest" description="Disordered" evidence="1">
    <location>
        <begin position="1"/>
        <end position="27"/>
    </location>
</feature>
<evidence type="ECO:0000313" key="3">
    <source>
        <dbReference type="Proteomes" id="UP000002009"/>
    </source>
</evidence>
<dbReference type="InParanoid" id="C1EAT9"/>
<sequence length="1040" mass="107118">MGSCSSKPGEVGAMPIAGVGRVEPMDPDVKREVVRRARESGTFATDADATWVGSPLPASVNRRVVSRDATKRPGPGPDASSSSSSASHFGATVAPRTLDYDGAGGRGSFSGAAVHPASLDEEERADGGVGDPSPDRVRAFRASPTPEEERGFGAGRLPWGSVDLTAPVTAADAFTFRDDDDDDDDDDAPKSPGGGPLTLRRARELQAEKERATASALGGAHRPVSREGGGASGFHPDSFAGSRPQSREWSGVASGARGPARRRVTAAEISGAMRARGGPSRGSDAAATPGADSSPGAEFPPRPERLGGKPESAGTDSSTEFERETDALLSRAAALMEEEEGLMEEEEEGLMEEEEGLMKEEEGLMEEEEEVVRASTAVSDAKGTAEGGPRGRMPMDADGRRESSRDEPPPPPPAAAAADTSPPSAASSSHHSGDENLPPPPASLAGTRGKVPLESVPVRALDRAVGGEDGAGARLERPPPKRGWVDEVDEVDKVDEVEAVEVDKVEDEGEGGTPDDVFLTAAVASVAPPSVAATSTPSEEAETSTSPTPTSPTTATVASAGARPGSAASRSNFVSKLPAPPPLSARNPKDGPQKPKGGTRANQNSRLASTFGRDAPAGPAARGPGTARAGARVRSTTSAGYRAPEPRATGGSVNPGLPSAEGETNAKGGTKKATYRDRIASGRRAATATATATATTTTATTERPAAAPLGTPRHPSSEPDAADGPVPSETPAKLRRREGGEGDDATSRSTTLEPTERVLTKAEEAKNRLRRNRRSSQSAVGAAGGFTARASDGGGGGSAGSAVSASVPSHPTSESARPAQKVGLSAAELADRLGSVKRVIKPRSSMPDLGRSRRAETTDGGPEKVDADAAVSDTNTAASTLEGGVPVVRGLDEAELVLRVDTLANEDALNATRSAVTRMTELLEYVDATSRRLGCEPQNVFGHLLFRCGAPTDPTSRQLRLNDAVDPTRLQRMVAVTAELRSLLRIKVQDNNDLQLAATALRETAGFFARLDAAAAACSKEPWRVLAAQRPGGRARGGRG</sequence>
<dbReference type="KEGG" id="mis:MICPUN_60193"/>
<feature type="region of interest" description="Disordered" evidence="1">
    <location>
        <begin position="841"/>
        <end position="866"/>
    </location>
</feature>
<accession>C1EAT9</accession>
<feature type="compositionally biased region" description="Low complexity" evidence="1">
    <location>
        <begin position="612"/>
        <end position="634"/>
    </location>
</feature>
<dbReference type="Proteomes" id="UP000002009">
    <property type="component" value="Chromosome 7"/>
</dbReference>
<keyword evidence="3" id="KW-1185">Reference proteome</keyword>
<feature type="region of interest" description="Disordered" evidence="1">
    <location>
        <begin position="173"/>
        <end position="489"/>
    </location>
</feature>